<evidence type="ECO:0000313" key="3">
    <source>
        <dbReference type="EMBL" id="CUQ83292.1"/>
    </source>
</evidence>
<evidence type="ECO:0000313" key="2">
    <source>
        <dbReference type="EMBL" id="CUQ77898.1"/>
    </source>
</evidence>
<gene>
    <name evidence="2" type="ORF">ERS852490_01794</name>
    <name evidence="3" type="ORF">ERS852492_01159</name>
    <name evidence="4" type="ORF">GKE48_11400</name>
</gene>
<dbReference type="OrthoDB" id="1925387at2"/>
<dbReference type="EMBL" id="CZBV01000003">
    <property type="protein sequence ID" value="CUQ83292.1"/>
    <property type="molecule type" value="Genomic_DNA"/>
</dbReference>
<reference evidence="5 6" key="1">
    <citation type="submission" date="2015-09" db="EMBL/GenBank/DDBJ databases">
        <authorList>
            <consortium name="Pathogen Informatics"/>
        </authorList>
    </citation>
    <scope>NUCLEOTIDE SEQUENCE [LARGE SCALE GENOMIC DNA]</scope>
    <source>
        <strain evidence="2 5">2789STDY5834875</strain>
        <strain evidence="3 6">2789STDY5834878</strain>
    </source>
</reference>
<reference evidence="4 7" key="2">
    <citation type="journal article" date="2019" name="Nat. Med.">
        <title>A library of human gut bacterial isolates paired with longitudinal multiomics data enables mechanistic microbiome research.</title>
        <authorList>
            <person name="Poyet M."/>
            <person name="Groussin M."/>
            <person name="Gibbons S.M."/>
            <person name="Avila-Pacheco J."/>
            <person name="Jiang X."/>
            <person name="Kearney S.M."/>
            <person name="Perrotta A.R."/>
            <person name="Berdy B."/>
            <person name="Zhao S."/>
            <person name="Lieberman T.D."/>
            <person name="Swanson P.K."/>
            <person name="Smith M."/>
            <person name="Roesemann S."/>
            <person name="Alexander J.E."/>
            <person name="Rich S.A."/>
            <person name="Livny J."/>
            <person name="Vlamakis H."/>
            <person name="Clish C."/>
            <person name="Bullock K."/>
            <person name="Deik A."/>
            <person name="Scott J."/>
            <person name="Pierce K.A."/>
            <person name="Xavier R.J."/>
            <person name="Alm E.J."/>
        </authorList>
    </citation>
    <scope>NUCLEOTIDE SEQUENCE [LARGE SCALE GENOMIC DNA]</scope>
    <source>
        <strain evidence="4 7">BIOML-A1</strain>
    </source>
</reference>
<name>A0A174ZB89_9FIRM</name>
<proteinExistence type="predicted"/>
<protein>
    <submittedName>
        <fullName evidence="3">Uncharacterized protein</fullName>
    </submittedName>
</protein>
<dbReference type="Proteomes" id="UP000095780">
    <property type="component" value="Unassembled WGS sequence"/>
</dbReference>
<feature type="transmembrane region" description="Helical" evidence="1">
    <location>
        <begin position="33"/>
        <end position="56"/>
    </location>
</feature>
<dbReference type="EMBL" id="WKRD01000008">
    <property type="protein sequence ID" value="MSC58040.1"/>
    <property type="molecule type" value="Genomic_DNA"/>
</dbReference>
<evidence type="ECO:0000313" key="6">
    <source>
        <dbReference type="Proteomes" id="UP000095780"/>
    </source>
</evidence>
<dbReference type="RefSeq" id="WP_055215801.1">
    <property type="nucleotide sequence ID" value="NZ_CABIXW010000003.1"/>
</dbReference>
<dbReference type="EMBL" id="CZBU01000004">
    <property type="protein sequence ID" value="CUQ77898.1"/>
    <property type="molecule type" value="Genomic_DNA"/>
</dbReference>
<organism evidence="3 6">
    <name type="scientific">Lachnospira eligens</name>
    <dbReference type="NCBI Taxonomy" id="39485"/>
    <lineage>
        <taxon>Bacteria</taxon>
        <taxon>Bacillati</taxon>
        <taxon>Bacillota</taxon>
        <taxon>Clostridia</taxon>
        <taxon>Lachnospirales</taxon>
        <taxon>Lachnospiraceae</taxon>
        <taxon>Lachnospira</taxon>
    </lineage>
</organism>
<sequence length="233" mass="26600">MAKGNNIHDEIKEQRKKLKDLSFSDKIKYIWSYYWIPIVGVVLAVIFAVSLISSIVKNNYDTVCFVAVLDGKMTGYENDTDILTTGLTDYLGIDGKKEQVDFSYTFSLKEVAMDQEAYVSANKLYTYASTGSLDGYLSEREYIDYFCTDKDIFFCDLRDIFSDEELEQLDDYIVYFTNTAGETYPIAVDITEAPVIKDSDLNMKDPCYGVVSSSKYQTNAADFIRYIFNMKTA</sequence>
<evidence type="ECO:0000313" key="7">
    <source>
        <dbReference type="Proteomes" id="UP000481964"/>
    </source>
</evidence>
<dbReference type="Proteomes" id="UP000095621">
    <property type="component" value="Unassembled WGS sequence"/>
</dbReference>
<keyword evidence="1" id="KW-0472">Membrane</keyword>
<evidence type="ECO:0000313" key="4">
    <source>
        <dbReference type="EMBL" id="MSC58040.1"/>
    </source>
</evidence>
<evidence type="ECO:0000256" key="1">
    <source>
        <dbReference type="SAM" id="Phobius"/>
    </source>
</evidence>
<keyword evidence="1" id="KW-1133">Transmembrane helix</keyword>
<evidence type="ECO:0000313" key="5">
    <source>
        <dbReference type="Proteomes" id="UP000095621"/>
    </source>
</evidence>
<accession>A0A174ZB89</accession>
<keyword evidence="1" id="KW-0812">Transmembrane</keyword>
<dbReference type="Proteomes" id="UP000481964">
    <property type="component" value="Unassembled WGS sequence"/>
</dbReference>
<dbReference type="AlphaFoldDB" id="A0A174ZB89"/>